<dbReference type="OrthoDB" id="514825at2759"/>
<dbReference type="EMBL" id="LHPF02000003">
    <property type="protein sequence ID" value="PSC75093.1"/>
    <property type="molecule type" value="Genomic_DNA"/>
</dbReference>
<proteinExistence type="predicted"/>
<dbReference type="AlphaFoldDB" id="A0A2P6VLY3"/>
<keyword evidence="3" id="KW-1185">Reference proteome</keyword>
<accession>A0A2P6VLY3</accession>
<feature type="region of interest" description="Disordered" evidence="1">
    <location>
        <begin position="81"/>
        <end position="102"/>
    </location>
</feature>
<feature type="compositionally biased region" description="Gly residues" evidence="1">
    <location>
        <begin position="307"/>
        <end position="318"/>
    </location>
</feature>
<organism evidence="2 3">
    <name type="scientific">Micractinium conductrix</name>
    <dbReference type="NCBI Taxonomy" id="554055"/>
    <lineage>
        <taxon>Eukaryota</taxon>
        <taxon>Viridiplantae</taxon>
        <taxon>Chlorophyta</taxon>
        <taxon>core chlorophytes</taxon>
        <taxon>Trebouxiophyceae</taxon>
        <taxon>Chlorellales</taxon>
        <taxon>Chlorellaceae</taxon>
        <taxon>Chlorella clade</taxon>
        <taxon>Micractinium</taxon>
    </lineage>
</organism>
<sequence length="612" mass="63258">MAGSSRSVLDDLAADLPGPSRAGGSRPARRITGGGGGGELASLCPAIDQLNALMENRPDFAANRRLLQQVAAKAEARKREETARAAARQAAEEEAAEDGDEAQIAEEARAHLARLERLKLNLGDLQQWRETEAVLVALPPADAEPRLDIDAGYLQAVAAAVAELGLEQEVALEDAEVAQEVFRCGLRSGLVRTLALQRRAAGQPLVAALFATLAHSPNSETAGAAFVTLMALMGDGAPSSSSDGTRGGADAAADATASVLMLDAHYGLPAAAATSGAVQQPACRLDCLPTNAQLLEALRANGYSPKSGGGGGGGGRQQGGAAAAVQQGEEQAEGLVVRLQPIKLVLRTAAAVCRYCRKHPDSPAAAGVLSREGVGELLAAALHIGLDPAANQLQEDCDAATAELLGALEEADWLRKLPQLAERSVEMGPSNMARLKLLRKLPASHPRGLALQQFAGALLLERLLPGKWSGGGGRSAINRRDASALDAAAVIAAQPWFTNPKGLVLGATSGGGQAPRGGYTMGALELVLKCCHLLLWPHMLSHAAEEPSCLTADFLAGWQAFLTGVHRNIKSMQPEDKVVQVLASSIAAEFTNAAEGLLPESGAGVADVEALE</sequence>
<comment type="caution">
    <text evidence="2">The sequence shown here is derived from an EMBL/GenBank/DDBJ whole genome shotgun (WGS) entry which is preliminary data.</text>
</comment>
<feature type="region of interest" description="Disordered" evidence="1">
    <location>
        <begin position="1"/>
        <end position="37"/>
    </location>
</feature>
<protein>
    <submittedName>
        <fullName evidence="2">Uncharacterized protein</fullName>
    </submittedName>
</protein>
<evidence type="ECO:0000256" key="1">
    <source>
        <dbReference type="SAM" id="MobiDB-lite"/>
    </source>
</evidence>
<reference evidence="2 3" key="1">
    <citation type="journal article" date="2018" name="Plant J.">
        <title>Genome sequences of Chlorella sorokiniana UTEX 1602 and Micractinium conductrix SAG 241.80: implications to maltose excretion by a green alga.</title>
        <authorList>
            <person name="Arriola M.B."/>
            <person name="Velmurugan N."/>
            <person name="Zhang Y."/>
            <person name="Plunkett M.H."/>
            <person name="Hondzo H."/>
            <person name="Barney B.M."/>
        </authorList>
    </citation>
    <scope>NUCLEOTIDE SEQUENCE [LARGE SCALE GENOMIC DNA]</scope>
    <source>
        <strain evidence="2 3">SAG 241.80</strain>
    </source>
</reference>
<evidence type="ECO:0000313" key="3">
    <source>
        <dbReference type="Proteomes" id="UP000239649"/>
    </source>
</evidence>
<evidence type="ECO:0000313" key="2">
    <source>
        <dbReference type="EMBL" id="PSC75093.1"/>
    </source>
</evidence>
<name>A0A2P6VLY3_9CHLO</name>
<gene>
    <name evidence="2" type="ORF">C2E20_1896</name>
</gene>
<dbReference type="Proteomes" id="UP000239649">
    <property type="component" value="Unassembled WGS sequence"/>
</dbReference>
<feature type="compositionally biased region" description="Acidic residues" evidence="1">
    <location>
        <begin position="92"/>
        <end position="102"/>
    </location>
</feature>
<feature type="region of interest" description="Disordered" evidence="1">
    <location>
        <begin position="305"/>
        <end position="325"/>
    </location>
</feature>